<dbReference type="PROSITE" id="PS50237">
    <property type="entry name" value="HECT"/>
    <property type="match status" value="1"/>
</dbReference>
<evidence type="ECO:0000256" key="4">
    <source>
        <dbReference type="PROSITE-ProRule" id="PRU00104"/>
    </source>
</evidence>
<dbReference type="Pfam" id="PF00632">
    <property type="entry name" value="HECT"/>
    <property type="match status" value="1"/>
</dbReference>
<comment type="caution">
    <text evidence="8">The sequence shown here is derived from an EMBL/GenBank/DDBJ whole genome shotgun (WGS) entry which is preliminary data.</text>
</comment>
<evidence type="ECO:0000256" key="1">
    <source>
        <dbReference type="ARBA" id="ARBA00022679"/>
    </source>
</evidence>
<evidence type="ECO:0000259" key="7">
    <source>
        <dbReference type="PROSITE" id="PS50237"/>
    </source>
</evidence>
<keyword evidence="1" id="KW-0808">Transferase</keyword>
<feature type="compositionally biased region" description="Low complexity" evidence="6">
    <location>
        <begin position="406"/>
        <end position="415"/>
    </location>
</feature>
<dbReference type="SUPFAM" id="SSF50985">
    <property type="entry name" value="RCC1/BLIP-II"/>
    <property type="match status" value="1"/>
</dbReference>
<dbReference type="Gene3D" id="3.90.1750.10">
    <property type="entry name" value="Hect, E3 ligase catalytic domains"/>
    <property type="match status" value="1"/>
</dbReference>
<dbReference type="InterPro" id="IPR035983">
    <property type="entry name" value="Hect_E3_ubiquitin_ligase"/>
</dbReference>
<sequence>MNLSEAQEATDQRVAETSLDSKESGFFMESVKKDFTKHNQVLPPKTNSEAAVAERIAPDDRQWPQTEPLLTHLLVWGAVSPDNIATAPRLQPPFSSAAESLLASVPEPVYASGGERFTVMLTRQGTLFHLTEGGTLCRVVLPSECISLACSRDLAFAVGRDGSLYYWQSGTEDNIQVEKVTALQNYKIVQVAAGRQHFMALSWAGECFLGGTFGAMSSDDGCFVSTQPSILTNIRRVHALYGQPVSRIACGAHHAAVITSTGSCFTFGDNRDGQLGNPAATNGASFVAQPTRVPLVLPNDLYVDAACGARHTLLLTASGKVISVGGGRNGQLGQGSTANMSVASAVLGPLADKQIVVIAAGDSHSLALSADGTLFAWGAGESGQLGDGEVSDKLRPAVVQVPRLRPPNTSSSPPNETEESEPDPNRKLLSSVAEGCKLFWCGISASMDRSYGIVCVSDREVRIPVYEPPTPRGSPFLQRGSPAPSIDLQAVEQFYATPQRPKATLYNLAREQIYLAILAMGDAKMLQEYTETHSTASASFESVLWTPPFSIQQRPSVDARDACGRDPTARRYPEAALAMLALIQNPIFADADAQNRSPALLSRALSLLMRCTSGALDRVVNSLREAPAELIVQRFITPVNDLISISLRATKRVSQATITASKFLELVHRAAGERLPRTVFYNDAVSNIVDLWTDYERWRRAPESFSFCKDARFLIDQAAKARILHEEARITQHSEQMHAFFQHVLPMPFGIIGQPLGADTFCVLSVRRDHIVSDTLACISTMDTRDLLKPLRVEFIGEPAVDEGGVRKEYMMMLMEKLLSPDYGMFVYDAETRYIWFNPHSFESTSEFMLVGLLIGLAVYNGIILEVQFPQVVYKRLLGMSVNITDLQDAFPQVAQSLQKLLEYDAMEPLEDVFSLNFSIDYNYWGEIRTHELIPNGRNIAVTRENRNEFAQLYTRYLLVDSVHEQFDAFARGFSLLLSRGVALQLFSPQELEVVVRGEPELDFHALERVTKYEGGYTSESLAIRWFWSIVHDSMKEEDRCRLLAFVTGCDRAPVGGLGKLHFVIQRAGSDTDRLPTAHTCFNILLLPDYSSREKMRAMLDTAIKNAQGFGLQ</sequence>
<dbReference type="AlphaFoldDB" id="A0A7J7ICW5"/>
<dbReference type="GO" id="GO:0061630">
    <property type="term" value="F:ubiquitin protein ligase activity"/>
    <property type="evidence" value="ECO:0007669"/>
    <property type="project" value="TreeGrafter"/>
</dbReference>
<dbReference type="EMBL" id="VWRR01000019">
    <property type="protein sequence ID" value="KAF6000524.1"/>
    <property type="molecule type" value="Genomic_DNA"/>
</dbReference>
<dbReference type="InterPro" id="IPR000569">
    <property type="entry name" value="HECT_dom"/>
</dbReference>
<dbReference type="SUPFAM" id="SSF56204">
    <property type="entry name" value="Hect, E3 ligase catalytic domain"/>
    <property type="match status" value="1"/>
</dbReference>
<dbReference type="Gene3D" id="2.130.10.30">
    <property type="entry name" value="Regulator of chromosome condensation 1/beta-lactamase-inhibitor protein II"/>
    <property type="match status" value="1"/>
</dbReference>
<feature type="compositionally biased region" description="Basic and acidic residues" evidence="6">
    <location>
        <begin position="10"/>
        <end position="21"/>
    </location>
</feature>
<dbReference type="Gene3D" id="3.30.2410.10">
    <property type="entry name" value="Hect, E3 ligase catalytic domain"/>
    <property type="match status" value="1"/>
</dbReference>
<dbReference type="PRINTS" id="PR00633">
    <property type="entry name" value="RCCNDNSATION"/>
</dbReference>
<keyword evidence="3 4" id="KW-0833">Ubl conjugation pathway</keyword>
<dbReference type="InterPro" id="IPR058923">
    <property type="entry name" value="RCC1-like_dom"/>
</dbReference>
<dbReference type="SMART" id="SM00119">
    <property type="entry name" value="HECTc"/>
    <property type="match status" value="1"/>
</dbReference>
<dbReference type="Proteomes" id="UP000530660">
    <property type="component" value="Unassembled WGS sequence"/>
</dbReference>
<reference evidence="8 9" key="1">
    <citation type="journal article" date="2020" name="J. Phycol.">
        <title>Comparative genome analysis reveals Cyanidiococcus gen. nov., a new extremophilic red algal genus sister to Cyanidioschyzon (Cyanidioschyzonaceae, Rhodophyta).</title>
        <authorList>
            <person name="Liu S.-L."/>
            <person name="Chiang Y.-R."/>
            <person name="Yoon H.S."/>
            <person name="Fu H.-Y."/>
        </authorList>
    </citation>
    <scope>NUCLEOTIDE SEQUENCE [LARGE SCALE GENOMIC DNA]</scope>
    <source>
        <strain evidence="8 9">THAL066</strain>
    </source>
</reference>
<dbReference type="InterPro" id="IPR000408">
    <property type="entry name" value="Reg_chr_condens"/>
</dbReference>
<evidence type="ECO:0000256" key="2">
    <source>
        <dbReference type="ARBA" id="ARBA00022737"/>
    </source>
</evidence>
<evidence type="ECO:0000256" key="5">
    <source>
        <dbReference type="PROSITE-ProRule" id="PRU00235"/>
    </source>
</evidence>
<dbReference type="PROSITE" id="PS00626">
    <property type="entry name" value="RCC1_2"/>
    <property type="match status" value="3"/>
</dbReference>
<name>A0A7J7ICW5_9RHOD</name>
<keyword evidence="9" id="KW-1185">Reference proteome</keyword>
<dbReference type="FunFam" id="3.30.2410.10:FF:000003">
    <property type="entry name" value="probable E3 ubiquitin-protein ligase HERC4 isoform X1"/>
    <property type="match status" value="1"/>
</dbReference>
<gene>
    <name evidence="8" type="primary">HERC3</name>
    <name evidence="8" type="ORF">F1559_001114</name>
</gene>
<protein>
    <submittedName>
        <fullName evidence="8">Chromosome</fullName>
    </submittedName>
</protein>
<proteinExistence type="predicted"/>
<feature type="repeat" description="RCC1" evidence="5">
    <location>
        <begin position="319"/>
        <end position="371"/>
    </location>
</feature>
<dbReference type="InterPro" id="IPR051709">
    <property type="entry name" value="Ub-ligase/GTPase-reg"/>
</dbReference>
<feature type="region of interest" description="Disordered" evidence="6">
    <location>
        <begin position="398"/>
        <end position="427"/>
    </location>
</feature>
<feature type="active site" description="Glycyl thioester intermediate" evidence="4">
    <location>
        <position position="1081"/>
    </location>
</feature>
<dbReference type="CDD" id="cd00078">
    <property type="entry name" value="HECTc"/>
    <property type="match status" value="1"/>
</dbReference>
<accession>A0A7J7ICW5</accession>
<evidence type="ECO:0000256" key="3">
    <source>
        <dbReference type="ARBA" id="ARBA00022786"/>
    </source>
</evidence>
<evidence type="ECO:0000313" key="9">
    <source>
        <dbReference type="Proteomes" id="UP000530660"/>
    </source>
</evidence>
<dbReference type="PROSITE" id="PS50012">
    <property type="entry name" value="RCC1_3"/>
    <property type="match status" value="3"/>
</dbReference>
<dbReference type="InterPro" id="IPR009091">
    <property type="entry name" value="RCC1/BLIP-II"/>
</dbReference>
<dbReference type="Pfam" id="PF25390">
    <property type="entry name" value="WD40_RLD"/>
    <property type="match status" value="1"/>
</dbReference>
<feature type="domain" description="HECT" evidence="7">
    <location>
        <begin position="783"/>
        <end position="1113"/>
    </location>
</feature>
<evidence type="ECO:0000256" key="6">
    <source>
        <dbReference type="SAM" id="MobiDB-lite"/>
    </source>
</evidence>
<organism evidence="8 9">
    <name type="scientific">Cyanidiococcus yangmingshanensis</name>
    <dbReference type="NCBI Taxonomy" id="2690220"/>
    <lineage>
        <taxon>Eukaryota</taxon>
        <taxon>Rhodophyta</taxon>
        <taxon>Bangiophyceae</taxon>
        <taxon>Cyanidiales</taxon>
        <taxon>Cyanidiaceae</taxon>
        <taxon>Cyanidiococcus</taxon>
    </lineage>
</organism>
<evidence type="ECO:0000313" key="8">
    <source>
        <dbReference type="EMBL" id="KAF6000524.1"/>
    </source>
</evidence>
<dbReference type="OrthoDB" id="8068875at2759"/>
<keyword evidence="2" id="KW-0677">Repeat</keyword>
<dbReference type="PANTHER" id="PTHR45622:SF60">
    <property type="entry name" value="UBIQUITIN-PROTEIN LIGASE E3A"/>
    <property type="match status" value="1"/>
</dbReference>
<dbReference type="Gene3D" id="3.30.2160.10">
    <property type="entry name" value="Hect, E3 ligase catalytic domain"/>
    <property type="match status" value="1"/>
</dbReference>
<feature type="repeat" description="RCC1" evidence="5">
    <location>
        <begin position="372"/>
        <end position="399"/>
    </location>
</feature>
<feature type="region of interest" description="Disordered" evidence="6">
    <location>
        <begin position="1"/>
        <end position="21"/>
    </location>
</feature>
<dbReference type="PANTHER" id="PTHR45622">
    <property type="entry name" value="UBIQUITIN-PROTEIN LIGASE E3A-RELATED"/>
    <property type="match status" value="1"/>
</dbReference>
<feature type="repeat" description="RCC1" evidence="5">
    <location>
        <begin position="262"/>
        <end position="318"/>
    </location>
</feature>